<sequence length="186" mass="21341">MKKILLTSVCLLALTACSQGQAEKGKTSTTSSQRTSQVKKEKEENVRTKIFSTELNDHHQNKIQVGYKKEEIVSFTFLSFEPISSDLQDLDLSELKEIYQEELEQSDIYKSLNGKPGLSFRIQISKDKQSYAKVLHADFSKIKKDEFASIYGDQGEEETAEFKKYLNGKPQDFFTYIEDQGLKEEK</sequence>
<accession>A0A6I3P3F1</accession>
<proteinExistence type="predicted"/>
<feature type="region of interest" description="Disordered" evidence="1">
    <location>
        <begin position="23"/>
        <end position="44"/>
    </location>
</feature>
<evidence type="ECO:0000313" key="4">
    <source>
        <dbReference type="Proteomes" id="UP000430295"/>
    </source>
</evidence>
<evidence type="ECO:0000256" key="2">
    <source>
        <dbReference type="SAM" id="SignalP"/>
    </source>
</evidence>
<feature type="signal peptide" evidence="2">
    <location>
        <begin position="1"/>
        <end position="22"/>
    </location>
</feature>
<gene>
    <name evidence="3" type="ORF">GMC75_09045</name>
</gene>
<name>A0A6I3P3F1_STRPA</name>
<comment type="caution">
    <text evidence="3">The sequence shown here is derived from an EMBL/GenBank/DDBJ whole genome shotgun (WGS) entry which is preliminary data.</text>
</comment>
<feature type="chain" id="PRO_5026080231" description="DUF1307 domain-containing protein" evidence="2">
    <location>
        <begin position="23"/>
        <end position="186"/>
    </location>
</feature>
<reference evidence="3 4" key="1">
    <citation type="journal article" date="2019" name="Nat. Med.">
        <title>A library of human gut bacterial isolates paired with longitudinal multiomics data enables mechanistic microbiome research.</title>
        <authorList>
            <person name="Poyet M."/>
            <person name="Groussin M."/>
            <person name="Gibbons S.M."/>
            <person name="Avila-Pacheco J."/>
            <person name="Jiang X."/>
            <person name="Kearney S.M."/>
            <person name="Perrotta A.R."/>
            <person name="Berdy B."/>
            <person name="Zhao S."/>
            <person name="Lieberman T.D."/>
            <person name="Swanson P.K."/>
            <person name="Smith M."/>
            <person name="Roesemann S."/>
            <person name="Alexander J.E."/>
            <person name="Rich S.A."/>
            <person name="Livny J."/>
            <person name="Vlamakis H."/>
            <person name="Clish C."/>
            <person name="Bullock K."/>
            <person name="Deik A."/>
            <person name="Scott J."/>
            <person name="Pierce K.A."/>
            <person name="Xavier R.J."/>
            <person name="Alm E.J."/>
        </authorList>
    </citation>
    <scope>NUCLEOTIDE SEQUENCE [LARGE SCALE GENOMIC DNA]</scope>
    <source>
        <strain evidence="3 4">BIOML-A18</strain>
    </source>
</reference>
<keyword evidence="2" id="KW-0732">Signal</keyword>
<organism evidence="3 4">
    <name type="scientific">Streptococcus parasanguinis</name>
    <dbReference type="NCBI Taxonomy" id="1318"/>
    <lineage>
        <taxon>Bacteria</taxon>
        <taxon>Bacillati</taxon>
        <taxon>Bacillota</taxon>
        <taxon>Bacilli</taxon>
        <taxon>Lactobacillales</taxon>
        <taxon>Streptococcaceae</taxon>
        <taxon>Streptococcus</taxon>
    </lineage>
</organism>
<dbReference type="Proteomes" id="UP000430295">
    <property type="component" value="Unassembled WGS sequence"/>
</dbReference>
<dbReference type="AlphaFoldDB" id="A0A6I3P3F1"/>
<dbReference type="EMBL" id="WMYS01000006">
    <property type="protein sequence ID" value="MTR41800.1"/>
    <property type="molecule type" value="Genomic_DNA"/>
</dbReference>
<dbReference type="RefSeq" id="WP_049498059.1">
    <property type="nucleotide sequence ID" value="NZ_CAXSNQ010000004.1"/>
</dbReference>
<dbReference type="PROSITE" id="PS51257">
    <property type="entry name" value="PROKAR_LIPOPROTEIN"/>
    <property type="match status" value="1"/>
</dbReference>
<evidence type="ECO:0000256" key="1">
    <source>
        <dbReference type="SAM" id="MobiDB-lite"/>
    </source>
</evidence>
<feature type="compositionally biased region" description="Low complexity" evidence="1">
    <location>
        <begin position="27"/>
        <end position="36"/>
    </location>
</feature>
<protein>
    <recommendedName>
        <fullName evidence="5">DUF1307 domain-containing protein</fullName>
    </recommendedName>
</protein>
<evidence type="ECO:0008006" key="5">
    <source>
        <dbReference type="Google" id="ProtNLM"/>
    </source>
</evidence>
<evidence type="ECO:0000313" key="3">
    <source>
        <dbReference type="EMBL" id="MTR41800.1"/>
    </source>
</evidence>